<dbReference type="InterPro" id="IPR045428">
    <property type="entry name" value="EACC1"/>
</dbReference>
<dbReference type="Proteomes" id="UP001201629">
    <property type="component" value="Unassembled WGS sequence"/>
</dbReference>
<dbReference type="EMBL" id="JAKKFD010000044">
    <property type="protein sequence ID" value="MCG5445931.1"/>
    <property type="molecule type" value="Genomic_DNA"/>
</dbReference>
<reference evidence="1 2" key="1">
    <citation type="submission" date="2022-01" db="EMBL/GenBank/DDBJ databases">
        <authorList>
            <person name="Riesco R."/>
            <person name="Trujillo M.E."/>
        </authorList>
    </citation>
    <scope>NUCLEOTIDE SEQUENCE [LARGE SCALE GENOMIC DNA]</scope>
    <source>
        <strain evidence="1 2">NIE79</strain>
    </source>
</reference>
<organism evidence="1 2">
    <name type="scientific">Micromonospora trifolii</name>
    <dbReference type="NCBI Taxonomy" id="2911208"/>
    <lineage>
        <taxon>Bacteria</taxon>
        <taxon>Bacillati</taxon>
        <taxon>Actinomycetota</taxon>
        <taxon>Actinomycetes</taxon>
        <taxon>Micromonosporales</taxon>
        <taxon>Micromonosporaceae</taxon>
        <taxon>Micromonospora</taxon>
    </lineage>
</organism>
<sequence>MLSDIVVDVRRWALRGVMLRVRILTDGPGELNALYGWLRADAALARTADVRSAPPPAGSMGALDVVDVVLTHVTAMSSLAVTVLAWRQSRPRPPSITVVRADGSRLTVDDTSQLTAEMISAFLAASDTASGDAPDGGDHPPSP</sequence>
<protein>
    <submittedName>
        <fullName evidence="1">Uncharacterized protein</fullName>
    </submittedName>
</protein>
<comment type="caution">
    <text evidence="1">The sequence shown here is derived from an EMBL/GenBank/DDBJ whole genome shotgun (WGS) entry which is preliminary data.</text>
</comment>
<keyword evidence="2" id="KW-1185">Reference proteome</keyword>
<dbReference type="RefSeq" id="WP_238680874.1">
    <property type="nucleotide sequence ID" value="NZ_JAKKFD010000044.1"/>
</dbReference>
<evidence type="ECO:0000313" key="2">
    <source>
        <dbReference type="Proteomes" id="UP001201629"/>
    </source>
</evidence>
<accession>A0ABS9N7K2</accession>
<dbReference type="Pfam" id="PF19953">
    <property type="entry name" value="EACC1"/>
    <property type="match status" value="1"/>
</dbReference>
<evidence type="ECO:0000313" key="1">
    <source>
        <dbReference type="EMBL" id="MCG5445931.1"/>
    </source>
</evidence>
<name>A0ABS9N7K2_9ACTN</name>
<proteinExistence type="predicted"/>
<gene>
    <name evidence="1" type="ORF">NIE79_004459</name>
</gene>